<dbReference type="PANTHER" id="PTHR48094:SF12">
    <property type="entry name" value="PARKINSON DISEASE PROTEIN 7 HOMOLOG"/>
    <property type="match status" value="1"/>
</dbReference>
<dbReference type="InterPro" id="IPR029062">
    <property type="entry name" value="Class_I_gatase-like"/>
</dbReference>
<dbReference type="Proteomes" id="UP000003987">
    <property type="component" value="Unassembled WGS sequence"/>
</dbReference>
<dbReference type="EMBL" id="GG698803">
    <property type="protein sequence ID" value="EEU30383.1"/>
    <property type="molecule type" value="Genomic_DNA"/>
</dbReference>
<dbReference type="HOGENOM" id="CLU_000445_44_2_9"/>
<dbReference type="eggNOG" id="COG0693">
    <property type="taxonomic scope" value="Bacteria"/>
</dbReference>
<dbReference type="Gene3D" id="3.40.50.880">
    <property type="match status" value="1"/>
</dbReference>
<reference evidence="2 3" key="1">
    <citation type="submission" date="2009-06" db="EMBL/GenBank/DDBJ databases">
        <title>The Genome Sequence of Lactobacillus coleohominis strain 101-4-CHN.</title>
        <authorList>
            <consortium name="The Broad Institute Genome Sequencing Platform"/>
            <person name="Ward D."/>
            <person name="Young S.K."/>
            <person name="Zeng Q."/>
            <person name="Koehrsen M."/>
            <person name="Alvarado L."/>
            <person name="Berlin A."/>
            <person name="Borenstein D."/>
            <person name="Chen Z."/>
            <person name="Engels R."/>
            <person name="Freedman E."/>
            <person name="Gellesch M."/>
            <person name="Goldberg J."/>
            <person name="Griggs A."/>
            <person name="Gujja S."/>
            <person name="Heiman D."/>
            <person name="Hepburn T."/>
            <person name="Howarth C."/>
            <person name="Jen D."/>
            <person name="Larson L."/>
            <person name="Lewis B."/>
            <person name="Mehta T."/>
            <person name="Park D."/>
            <person name="Pearson M."/>
            <person name="Roberts A."/>
            <person name="Saif S."/>
            <person name="Shea T."/>
            <person name="Shenoy N."/>
            <person name="Sisk P."/>
            <person name="Stolte C."/>
            <person name="Sykes S."/>
            <person name="Walk T."/>
            <person name="White J."/>
            <person name="Yandava C."/>
            <person name="Liu Y."/>
            <person name="Xu Q."/>
            <person name="Lander E."/>
            <person name="Nusbaum C."/>
            <person name="Galagan J."/>
            <person name="Birren B."/>
        </authorList>
    </citation>
    <scope>NUCLEOTIDE SEQUENCE [LARGE SCALE GENOMIC DNA]</scope>
    <source>
        <strain evidence="2 3">101-4-CHN</strain>
    </source>
</reference>
<keyword evidence="3" id="KW-1185">Reference proteome</keyword>
<dbReference type="Pfam" id="PF01965">
    <property type="entry name" value="DJ-1_PfpI"/>
    <property type="match status" value="1"/>
</dbReference>
<dbReference type="InterPro" id="IPR050325">
    <property type="entry name" value="Prot/Nucl_acid_deglycase"/>
</dbReference>
<proteinExistence type="predicted"/>
<sequence>MIVMKVAVVLANGCEEVEALTPIDVFRRMGVQADMVGLGSQDIMGAHQIALHCDRVVDDQLLDYDCVIFPGGMGGAHAFRDNDQLMDLMQKRQANGQWNAAMCAAPIAFARYGLLDNHDYTCFPGIDEETKRVAPTGHFKESITVVDHNGHIVTSRGPATALAYAFQIAEVLGLDTKEIKHQMLYDYLKDNI</sequence>
<dbReference type="PANTHER" id="PTHR48094">
    <property type="entry name" value="PROTEIN/NUCLEIC ACID DEGLYCASE DJ-1-RELATED"/>
    <property type="match status" value="1"/>
</dbReference>
<accession>C7XVL7</accession>
<evidence type="ECO:0000313" key="2">
    <source>
        <dbReference type="EMBL" id="EEU30383.1"/>
    </source>
</evidence>
<organism evidence="2 3">
    <name type="scientific">Limosilactobacillus coleohominis 101-4-CHN</name>
    <dbReference type="NCBI Taxonomy" id="575594"/>
    <lineage>
        <taxon>Bacteria</taxon>
        <taxon>Bacillati</taxon>
        <taxon>Bacillota</taxon>
        <taxon>Bacilli</taxon>
        <taxon>Lactobacillales</taxon>
        <taxon>Lactobacillaceae</taxon>
        <taxon>Limosilactobacillus</taxon>
    </lineage>
</organism>
<dbReference type="NCBIfam" id="TIGR01383">
    <property type="entry name" value="not_thiJ"/>
    <property type="match status" value="1"/>
</dbReference>
<evidence type="ECO:0000313" key="3">
    <source>
        <dbReference type="Proteomes" id="UP000003987"/>
    </source>
</evidence>
<dbReference type="InterPro" id="IPR002818">
    <property type="entry name" value="DJ-1/PfpI"/>
</dbReference>
<evidence type="ECO:0000259" key="1">
    <source>
        <dbReference type="Pfam" id="PF01965"/>
    </source>
</evidence>
<dbReference type="InterPro" id="IPR006287">
    <property type="entry name" value="DJ-1"/>
</dbReference>
<name>C7XVL7_9LACO</name>
<dbReference type="SUPFAM" id="SSF52317">
    <property type="entry name" value="Class I glutamine amidotransferase-like"/>
    <property type="match status" value="1"/>
</dbReference>
<gene>
    <name evidence="2" type="ORF">HMPREF0501_00761</name>
</gene>
<dbReference type="CDD" id="cd03135">
    <property type="entry name" value="GATase1_DJ-1"/>
    <property type="match status" value="1"/>
</dbReference>
<dbReference type="AlphaFoldDB" id="C7XVL7"/>
<dbReference type="GO" id="GO:0005737">
    <property type="term" value="C:cytoplasm"/>
    <property type="evidence" value="ECO:0007669"/>
    <property type="project" value="TreeGrafter"/>
</dbReference>
<feature type="domain" description="DJ-1/PfpI" evidence="1">
    <location>
        <begin position="4"/>
        <end position="170"/>
    </location>
</feature>
<protein>
    <submittedName>
        <fullName evidence="2">DJ-1 family protein</fullName>
    </submittedName>
</protein>
<dbReference type="STRING" id="575594.HMPREF0501_00761"/>